<gene>
    <name evidence="2" type="ORF">CLO192961_LOCUS208364</name>
</gene>
<dbReference type="PANTHER" id="PTHR46082:SF6">
    <property type="entry name" value="AAA+ ATPASE DOMAIN-CONTAINING PROTEIN-RELATED"/>
    <property type="match status" value="1"/>
</dbReference>
<accession>A0ABY6U812</accession>
<evidence type="ECO:0000313" key="2">
    <source>
        <dbReference type="EMBL" id="VUC27252.1"/>
    </source>
</evidence>
<dbReference type="InterPro" id="IPR053137">
    <property type="entry name" value="NLR-like"/>
</dbReference>
<dbReference type="Pfam" id="PF01048">
    <property type="entry name" value="PNP_UDP_1"/>
    <property type="match status" value="1"/>
</dbReference>
<dbReference type="EMBL" id="CABFNS010000767">
    <property type="protein sequence ID" value="VUC27252.1"/>
    <property type="molecule type" value="Genomic_DNA"/>
</dbReference>
<evidence type="ECO:0000259" key="1">
    <source>
        <dbReference type="Pfam" id="PF01048"/>
    </source>
</evidence>
<dbReference type="PANTHER" id="PTHR46082">
    <property type="entry name" value="ATP/GTP-BINDING PROTEIN-RELATED"/>
    <property type="match status" value="1"/>
</dbReference>
<dbReference type="Gene3D" id="3.40.50.1580">
    <property type="entry name" value="Nucleoside phosphorylase domain"/>
    <property type="match status" value="1"/>
</dbReference>
<organism evidence="2 3">
    <name type="scientific">Bionectria ochroleuca</name>
    <name type="common">Gliocladium roseum</name>
    <dbReference type="NCBI Taxonomy" id="29856"/>
    <lineage>
        <taxon>Eukaryota</taxon>
        <taxon>Fungi</taxon>
        <taxon>Dikarya</taxon>
        <taxon>Ascomycota</taxon>
        <taxon>Pezizomycotina</taxon>
        <taxon>Sordariomycetes</taxon>
        <taxon>Hypocreomycetidae</taxon>
        <taxon>Hypocreales</taxon>
        <taxon>Bionectriaceae</taxon>
        <taxon>Clonostachys</taxon>
    </lineage>
</organism>
<proteinExistence type="predicted"/>
<dbReference type="SUPFAM" id="SSF53167">
    <property type="entry name" value="Purine and uridine phosphorylases"/>
    <property type="match status" value="1"/>
</dbReference>
<dbReference type="Proteomes" id="UP000766486">
    <property type="component" value="Unassembled WGS sequence"/>
</dbReference>
<feature type="domain" description="Nucleoside phosphorylase" evidence="1">
    <location>
        <begin position="49"/>
        <end position="190"/>
    </location>
</feature>
<dbReference type="InterPro" id="IPR035994">
    <property type="entry name" value="Nucleoside_phosphorylase_sf"/>
</dbReference>
<name>A0ABY6U812_BIOOC</name>
<comment type="caution">
    <text evidence="2">The sequence shown here is derived from an EMBL/GenBank/DDBJ whole genome shotgun (WGS) entry which is preliminary data.</text>
</comment>
<dbReference type="InterPro" id="IPR000845">
    <property type="entry name" value="Nucleoside_phosphorylase_d"/>
</dbReference>
<evidence type="ECO:0000313" key="3">
    <source>
        <dbReference type="Proteomes" id="UP000766486"/>
    </source>
</evidence>
<reference evidence="2 3" key="1">
    <citation type="submission" date="2019-06" db="EMBL/GenBank/DDBJ databases">
        <authorList>
            <person name="Broberg M."/>
        </authorList>
    </citation>
    <scope>NUCLEOTIDE SEQUENCE [LARGE SCALE GENOMIC DNA]</scope>
</reference>
<sequence>MSWDFRQIRDEDDQFVAHVALSALGFIVIKSHSQMPEVHRPQSRDDFHVAIVCALPLEARAIAFVVDEWWDENGDQFGKVKGDQNTYRTCRIGHINVVLVVLPQAGRTEAASTAMSLGLSYSQLNLIILAGICGGVPGGASGQDEIILGDVIIATEVLQFDVGRQYQGHFETKRAVQDQPGRARRQVRSLIATLQSESEDFLNRVLRISSDLQQAIRRRNHTLFADPGPHADKLFKSTYIHQHQGQISCVCTTGSMSCFFTDSMSCDELGCEAHYLLPRKRLARLVIGINRHRIFFGRIACADTVMRSGQDRDAIAERERVIAFEMESVGIWDQNSCLVVKGVSDYADSHKSKQWQPFAALMAASAVKAILLRYTQTDSSAGIIKPKSEG</sequence>
<keyword evidence="3" id="KW-1185">Reference proteome</keyword>
<protein>
    <recommendedName>
        <fullName evidence="1">Nucleoside phosphorylase domain-containing protein</fullName>
    </recommendedName>
</protein>